<accession>A0A009I8U5</accession>
<dbReference type="PATRIC" id="fig|1310613.3.peg.853"/>
<dbReference type="RefSeq" id="WP_021510980.1">
    <property type="nucleotide sequence ID" value="NZ_JEWH01000007.1"/>
</dbReference>
<evidence type="ECO:0000313" key="1">
    <source>
        <dbReference type="EMBL" id="EXB06861.1"/>
    </source>
</evidence>
<reference evidence="1 2" key="1">
    <citation type="submission" date="2014-02" db="EMBL/GenBank/DDBJ databases">
        <title>Comparative genomics and transcriptomics to identify genetic mechanisms underlying the emergence of carbapenem resistant Acinetobacter baumannii (CRAb).</title>
        <authorList>
            <person name="Harris A.D."/>
            <person name="Johnson K.J."/>
            <person name="George J."/>
            <person name="Shefchek K."/>
            <person name="Daugherty S.C."/>
            <person name="Parankush S."/>
            <person name="Sadzewicz L."/>
            <person name="Tallon L."/>
            <person name="Sengamalay N."/>
            <person name="Hazen T.H."/>
            <person name="Rasko D.A."/>
        </authorList>
    </citation>
    <scope>NUCLEOTIDE SEQUENCE [LARGE SCALE GENOMIC DNA]</scope>
    <source>
        <strain evidence="1 2">1295743</strain>
    </source>
</reference>
<name>A0A009I8U5_ACIB9</name>
<sequence>MFSLYFTQAKYSYFIVIYKNNYLEDFYSSRCISFLVSKLMKCSDTKYELGTAIAKA</sequence>
<protein>
    <submittedName>
        <fullName evidence="1">Uncharacterized protein</fullName>
    </submittedName>
</protein>
<dbReference type="EMBL" id="JEWH01000007">
    <property type="protein sequence ID" value="EXB06861.1"/>
    <property type="molecule type" value="Genomic_DNA"/>
</dbReference>
<organism evidence="1 2">
    <name type="scientific">Acinetobacter baumannii (strain 1295743)</name>
    <dbReference type="NCBI Taxonomy" id="1310613"/>
    <lineage>
        <taxon>Bacteria</taxon>
        <taxon>Pseudomonadati</taxon>
        <taxon>Pseudomonadota</taxon>
        <taxon>Gammaproteobacteria</taxon>
        <taxon>Moraxellales</taxon>
        <taxon>Moraxellaceae</taxon>
        <taxon>Acinetobacter</taxon>
        <taxon>Acinetobacter calcoaceticus/baumannii complex</taxon>
    </lineage>
</organism>
<comment type="caution">
    <text evidence="1">The sequence shown here is derived from an EMBL/GenBank/DDBJ whole genome shotgun (WGS) entry which is preliminary data.</text>
</comment>
<dbReference type="AlphaFoldDB" id="A0A009I8U5"/>
<gene>
    <name evidence="1" type="ORF">J512_0895</name>
</gene>
<proteinExistence type="predicted"/>
<dbReference type="Proteomes" id="UP000020595">
    <property type="component" value="Unassembled WGS sequence"/>
</dbReference>
<evidence type="ECO:0000313" key="2">
    <source>
        <dbReference type="Proteomes" id="UP000020595"/>
    </source>
</evidence>